<gene>
    <name evidence="2" type="ORF">GCM10010844_41390</name>
</gene>
<reference evidence="3" key="1">
    <citation type="journal article" date="2019" name="Int. J. Syst. Evol. Microbiol.">
        <title>The Global Catalogue of Microorganisms (GCM) 10K type strain sequencing project: providing services to taxonomists for standard genome sequencing and annotation.</title>
        <authorList>
            <consortium name="The Broad Institute Genomics Platform"/>
            <consortium name="The Broad Institute Genome Sequencing Center for Infectious Disease"/>
            <person name="Wu L."/>
            <person name="Ma J."/>
        </authorList>
    </citation>
    <scope>NUCLEOTIDE SEQUENCE [LARGE SCALE GENOMIC DNA]</scope>
    <source>
        <strain evidence="3">JCM 19173</strain>
    </source>
</reference>
<accession>A0ABQ2FQZ0</accession>
<proteinExistence type="predicted"/>
<evidence type="ECO:0000256" key="1">
    <source>
        <dbReference type="SAM" id="MobiDB-lite"/>
    </source>
</evidence>
<protein>
    <submittedName>
        <fullName evidence="2">Uncharacterized protein</fullName>
    </submittedName>
</protein>
<feature type="region of interest" description="Disordered" evidence="1">
    <location>
        <begin position="13"/>
        <end position="32"/>
    </location>
</feature>
<dbReference type="RefSeq" id="WP_189070880.1">
    <property type="nucleotide sequence ID" value="NZ_BMPE01000027.1"/>
</dbReference>
<evidence type="ECO:0000313" key="2">
    <source>
        <dbReference type="EMBL" id="GGL18247.1"/>
    </source>
</evidence>
<sequence length="113" mass="12041">MKRLALLLLDDTPAPATDFGSVPPGTAAPNRSLRLVNTGDETVSGIRVRVENESADNGEYRVTVQGTALTGDWTALPDLAPTEAFLVLESWLTPAGVAETGVDHGLLRIQHHQ</sequence>
<organism evidence="2 3">
    <name type="scientific">Deinococcus radiotolerans</name>
    <dbReference type="NCBI Taxonomy" id="1309407"/>
    <lineage>
        <taxon>Bacteria</taxon>
        <taxon>Thermotogati</taxon>
        <taxon>Deinococcota</taxon>
        <taxon>Deinococci</taxon>
        <taxon>Deinococcales</taxon>
        <taxon>Deinococcaceae</taxon>
        <taxon>Deinococcus</taxon>
    </lineage>
</organism>
<evidence type="ECO:0000313" key="3">
    <source>
        <dbReference type="Proteomes" id="UP000604341"/>
    </source>
</evidence>
<name>A0ABQ2FQZ0_9DEIO</name>
<comment type="caution">
    <text evidence="2">The sequence shown here is derived from an EMBL/GenBank/DDBJ whole genome shotgun (WGS) entry which is preliminary data.</text>
</comment>
<dbReference type="Proteomes" id="UP000604341">
    <property type="component" value="Unassembled WGS sequence"/>
</dbReference>
<dbReference type="EMBL" id="BMPE01000027">
    <property type="protein sequence ID" value="GGL18247.1"/>
    <property type="molecule type" value="Genomic_DNA"/>
</dbReference>
<keyword evidence="3" id="KW-1185">Reference proteome</keyword>